<dbReference type="InterPro" id="IPR011303">
    <property type="entry name" value="RnfD_bac"/>
</dbReference>
<dbReference type="Pfam" id="PF03116">
    <property type="entry name" value="NQR2_RnfD_RnfE"/>
    <property type="match status" value="1"/>
</dbReference>
<keyword evidence="9 10" id="KW-0472">Membrane</keyword>
<feature type="transmembrane region" description="Helical" evidence="10">
    <location>
        <begin position="106"/>
        <end position="123"/>
    </location>
</feature>
<evidence type="ECO:0000256" key="8">
    <source>
        <dbReference type="ARBA" id="ARBA00022989"/>
    </source>
</evidence>
<dbReference type="NCBIfam" id="TIGR01946">
    <property type="entry name" value="rnfD"/>
    <property type="match status" value="1"/>
</dbReference>
<dbReference type="RefSeq" id="WP_229345634.1">
    <property type="nucleotide sequence ID" value="NZ_JAJFAT010000009.1"/>
</dbReference>
<keyword evidence="2" id="KW-0597">Phosphoprotein</keyword>
<evidence type="ECO:0000256" key="9">
    <source>
        <dbReference type="ARBA" id="ARBA00023136"/>
    </source>
</evidence>
<keyword evidence="4" id="KW-0288">FMN</keyword>
<organism evidence="11 12">
    <name type="scientific">Halanaerobium polyolivorans</name>
    <dbReference type="NCBI Taxonomy" id="2886943"/>
    <lineage>
        <taxon>Bacteria</taxon>
        <taxon>Bacillati</taxon>
        <taxon>Bacillota</taxon>
        <taxon>Clostridia</taxon>
        <taxon>Halanaerobiales</taxon>
        <taxon>Halanaerobiaceae</taxon>
        <taxon>Halanaerobium</taxon>
    </lineage>
</organism>
<evidence type="ECO:0000256" key="3">
    <source>
        <dbReference type="ARBA" id="ARBA00022630"/>
    </source>
</evidence>
<evidence type="ECO:0000256" key="5">
    <source>
        <dbReference type="ARBA" id="ARBA00022692"/>
    </source>
</evidence>
<feature type="transmembrane region" description="Helical" evidence="10">
    <location>
        <begin position="233"/>
        <end position="251"/>
    </location>
</feature>
<keyword evidence="1" id="KW-0813">Transport</keyword>
<evidence type="ECO:0000313" key="11">
    <source>
        <dbReference type="EMBL" id="MCC3145125.1"/>
    </source>
</evidence>
<keyword evidence="8 10" id="KW-1133">Transmembrane helix</keyword>
<evidence type="ECO:0000256" key="6">
    <source>
        <dbReference type="ARBA" id="ARBA00022967"/>
    </source>
</evidence>
<evidence type="ECO:0000256" key="10">
    <source>
        <dbReference type="SAM" id="Phobius"/>
    </source>
</evidence>
<keyword evidence="12" id="KW-1185">Reference proteome</keyword>
<feature type="transmembrane region" description="Helical" evidence="10">
    <location>
        <begin position="257"/>
        <end position="273"/>
    </location>
</feature>
<evidence type="ECO:0000313" key="12">
    <source>
        <dbReference type="Proteomes" id="UP001199296"/>
    </source>
</evidence>
<feature type="transmembrane region" description="Helical" evidence="10">
    <location>
        <begin position="76"/>
        <end position="94"/>
    </location>
</feature>
<protein>
    <submittedName>
        <fullName evidence="11">RnfABCDGE type electron transport complex subunit D</fullName>
    </submittedName>
</protein>
<keyword evidence="7" id="KW-0249">Electron transport</keyword>
<reference evidence="11 12" key="1">
    <citation type="submission" date="2021-10" db="EMBL/GenBank/DDBJ databases">
        <authorList>
            <person name="Grouzdev D.S."/>
            <person name="Pantiukh K.S."/>
            <person name="Krutkina M.S."/>
        </authorList>
    </citation>
    <scope>NUCLEOTIDE SEQUENCE [LARGE SCALE GENOMIC DNA]</scope>
    <source>
        <strain evidence="11 12">Z-7514</strain>
    </source>
</reference>
<keyword evidence="5 10" id="KW-0812">Transmembrane</keyword>
<dbReference type="EMBL" id="JAJFAT010000009">
    <property type="protein sequence ID" value="MCC3145125.1"/>
    <property type="molecule type" value="Genomic_DNA"/>
</dbReference>
<evidence type="ECO:0000256" key="1">
    <source>
        <dbReference type="ARBA" id="ARBA00022448"/>
    </source>
</evidence>
<dbReference type="Proteomes" id="UP001199296">
    <property type="component" value="Unassembled WGS sequence"/>
</dbReference>
<dbReference type="GO" id="GO:0022900">
    <property type="term" value="P:electron transport chain"/>
    <property type="evidence" value="ECO:0007669"/>
    <property type="project" value="InterPro"/>
</dbReference>
<dbReference type="GO" id="GO:0055085">
    <property type="term" value="P:transmembrane transport"/>
    <property type="evidence" value="ECO:0007669"/>
    <property type="project" value="InterPro"/>
</dbReference>
<dbReference type="GO" id="GO:0005886">
    <property type="term" value="C:plasma membrane"/>
    <property type="evidence" value="ECO:0007669"/>
    <property type="project" value="TreeGrafter"/>
</dbReference>
<evidence type="ECO:0000256" key="4">
    <source>
        <dbReference type="ARBA" id="ARBA00022643"/>
    </source>
</evidence>
<feature type="transmembrane region" description="Helical" evidence="10">
    <location>
        <begin position="28"/>
        <end position="47"/>
    </location>
</feature>
<proteinExistence type="predicted"/>
<sequence length="277" mass="30187">MKMMKGVLLALLPVTIYAIYSYRLSALILISASIIAAVVAETIYQKAAGRPIKINNFSAVVTGLLFSFTLSPSTPVYAAVISVAFGIIVGKQLFGGFAKNLFNPALLGRLFLIFAFPAALSPWQSRIDMVSTATPLGNFWETGEMIAINDAFFGLVPGSLGEMSALLIFLGGIYIVYKKYARWRIPASILVTAALFALLMGHNPFFHLFTGSLMIGAFFYATDPMSSPRRPGAQIVFGIGIAIIIMSMRFWGWLPEGTAFGILIMNIFVPILDKKFE</sequence>
<name>A0AAW4WZQ0_9FIRM</name>
<dbReference type="PANTHER" id="PTHR30578:SF0">
    <property type="entry name" value="ION-TRANSLOCATING OXIDOREDUCTASE COMPLEX SUBUNIT D"/>
    <property type="match status" value="1"/>
</dbReference>
<gene>
    <name evidence="11" type="ORF">LJ207_07290</name>
</gene>
<feature type="transmembrane region" description="Helical" evidence="10">
    <location>
        <begin position="151"/>
        <end position="176"/>
    </location>
</feature>
<evidence type="ECO:0000256" key="2">
    <source>
        <dbReference type="ARBA" id="ARBA00022553"/>
    </source>
</evidence>
<evidence type="ECO:0000256" key="7">
    <source>
        <dbReference type="ARBA" id="ARBA00022982"/>
    </source>
</evidence>
<keyword evidence="6" id="KW-1278">Translocase</keyword>
<dbReference type="AlphaFoldDB" id="A0AAW4WZQ0"/>
<dbReference type="PANTHER" id="PTHR30578">
    <property type="entry name" value="ELECTRON TRANSPORT COMPLEX PROTEIN RNFD"/>
    <property type="match status" value="1"/>
</dbReference>
<dbReference type="InterPro" id="IPR004338">
    <property type="entry name" value="NqrB/RnfD"/>
</dbReference>
<accession>A0AAW4WZQ0</accession>
<comment type="caution">
    <text evidence="11">The sequence shown here is derived from an EMBL/GenBank/DDBJ whole genome shotgun (WGS) entry which is preliminary data.</text>
</comment>
<keyword evidence="3" id="KW-0285">Flavoprotein</keyword>